<evidence type="ECO:0000313" key="1">
    <source>
        <dbReference type="EMBL" id="GBG19437.1"/>
    </source>
</evidence>
<comment type="caution">
    <text evidence="1">The sequence shown here is derived from an EMBL/GenBank/DDBJ whole genome shotgun (WGS) entry which is preliminary data.</text>
</comment>
<protein>
    <submittedName>
        <fullName evidence="1">Uncharacterized protein</fullName>
    </submittedName>
</protein>
<dbReference type="Proteomes" id="UP000245124">
    <property type="component" value="Unassembled WGS sequence"/>
</dbReference>
<reference evidence="1 2" key="1">
    <citation type="submission" date="2017-06" db="EMBL/GenBank/DDBJ databases">
        <title>Genome sequencing of cyanobaciteial culture collection at National Institute for Environmental Studies (NIES).</title>
        <authorList>
            <person name="Hirose Y."/>
            <person name="Shimura Y."/>
            <person name="Fujisawa T."/>
            <person name="Nakamura Y."/>
            <person name="Kawachi M."/>
        </authorList>
    </citation>
    <scope>NUCLEOTIDE SEQUENCE [LARGE SCALE GENOMIC DNA]</scope>
    <source>
        <strain evidence="1 2">NIES-4072</strain>
    </source>
</reference>
<keyword evidence="2" id="KW-1185">Reference proteome</keyword>
<dbReference type="AlphaFoldDB" id="A0A2R5FKX8"/>
<dbReference type="EMBL" id="BDUD01000001">
    <property type="protein sequence ID" value="GBG19437.1"/>
    <property type="molecule type" value="Genomic_DNA"/>
</dbReference>
<sequence>MNWLYHVFYLMLLLRFQRAIRASLRGWGDRLFGWLPVSLPLHISNVSQLFPKCQAIGKQNTKDWETGAMLDLQG</sequence>
<evidence type="ECO:0000313" key="2">
    <source>
        <dbReference type="Proteomes" id="UP000245124"/>
    </source>
</evidence>
<accession>A0A2R5FKX8</accession>
<name>A0A2R5FKX8_NOSCO</name>
<proteinExistence type="predicted"/>
<organism evidence="1 2">
    <name type="scientific">Nostoc commune NIES-4072</name>
    <dbReference type="NCBI Taxonomy" id="2005467"/>
    <lineage>
        <taxon>Bacteria</taxon>
        <taxon>Bacillati</taxon>
        <taxon>Cyanobacteriota</taxon>
        <taxon>Cyanophyceae</taxon>
        <taxon>Nostocales</taxon>
        <taxon>Nostocaceae</taxon>
        <taxon>Nostoc</taxon>
    </lineage>
</organism>
<gene>
    <name evidence="1" type="ORF">NIES4072_31050</name>
</gene>